<dbReference type="GO" id="GO:0004523">
    <property type="term" value="F:RNA-DNA hybrid ribonuclease activity"/>
    <property type="evidence" value="ECO:0007669"/>
    <property type="project" value="InterPro"/>
</dbReference>
<accession>A0A7J7MLJ9</accession>
<keyword evidence="3" id="KW-1185">Reference proteome</keyword>
<reference evidence="2 3" key="1">
    <citation type="journal article" date="2020" name="IScience">
        <title>Genome Sequencing of the Endangered Kingdonia uniflora (Circaeasteraceae, Ranunculales) Reveals Potential Mechanisms of Evolutionary Specialization.</title>
        <authorList>
            <person name="Sun Y."/>
            <person name="Deng T."/>
            <person name="Zhang A."/>
            <person name="Moore M.J."/>
            <person name="Landis J.B."/>
            <person name="Lin N."/>
            <person name="Zhang H."/>
            <person name="Zhang X."/>
            <person name="Huang J."/>
            <person name="Zhang X."/>
            <person name="Sun H."/>
            <person name="Wang H."/>
        </authorList>
    </citation>
    <scope>NUCLEOTIDE SEQUENCE [LARGE SCALE GENOMIC DNA]</scope>
    <source>
        <strain evidence="2">TB1705</strain>
        <tissue evidence="2">Leaf</tissue>
    </source>
</reference>
<name>A0A7J7MLJ9_9MAGN</name>
<dbReference type="GO" id="GO:0003676">
    <property type="term" value="F:nucleic acid binding"/>
    <property type="evidence" value="ECO:0007669"/>
    <property type="project" value="InterPro"/>
</dbReference>
<dbReference type="InterPro" id="IPR036397">
    <property type="entry name" value="RNaseH_sf"/>
</dbReference>
<evidence type="ECO:0000313" key="3">
    <source>
        <dbReference type="Proteomes" id="UP000541444"/>
    </source>
</evidence>
<proteinExistence type="predicted"/>
<dbReference type="OrthoDB" id="200660at2759"/>
<dbReference type="InterPro" id="IPR002156">
    <property type="entry name" value="RNaseH_domain"/>
</dbReference>
<comment type="caution">
    <text evidence="2">The sequence shown here is derived from an EMBL/GenBank/DDBJ whole genome shotgun (WGS) entry which is preliminary data.</text>
</comment>
<feature type="non-terminal residue" evidence="2">
    <location>
        <position position="1"/>
    </location>
</feature>
<dbReference type="Gene3D" id="3.30.420.10">
    <property type="entry name" value="Ribonuclease H-like superfamily/Ribonuclease H"/>
    <property type="match status" value="1"/>
</dbReference>
<gene>
    <name evidence="2" type="ORF">GIB67_007154</name>
</gene>
<evidence type="ECO:0000259" key="1">
    <source>
        <dbReference type="Pfam" id="PF13456"/>
    </source>
</evidence>
<dbReference type="Proteomes" id="UP000541444">
    <property type="component" value="Unassembled WGS sequence"/>
</dbReference>
<sequence>HASSRAADAEEAEAISVIRGMRAARSVGLEKVFLLTDCRRLVSAFELGSDDLSWGALTLALDILGLVSCFSDFYFYHISRSLNCEAHGLTASGPLFPAVSIFEPPLVIMLKGLINASFGNCSRNTINDTLQYILSILRAIKKAEDAIDVSKTPMYSSGLGLKVVNWGKMIEGRQTTSGINKGNKQHFGLG</sequence>
<dbReference type="PANTHER" id="PTHR47074">
    <property type="entry name" value="BNAC02G40300D PROTEIN"/>
    <property type="match status" value="1"/>
</dbReference>
<dbReference type="EMBL" id="JACGCM010001406">
    <property type="protein sequence ID" value="KAF6155717.1"/>
    <property type="molecule type" value="Genomic_DNA"/>
</dbReference>
<dbReference type="Pfam" id="PF13456">
    <property type="entry name" value="RVT_3"/>
    <property type="match status" value="1"/>
</dbReference>
<dbReference type="InterPro" id="IPR052929">
    <property type="entry name" value="RNase_H-like_EbsB-rel"/>
</dbReference>
<feature type="domain" description="RNase H type-1" evidence="1">
    <location>
        <begin position="5"/>
        <end position="89"/>
    </location>
</feature>
<evidence type="ECO:0000313" key="2">
    <source>
        <dbReference type="EMBL" id="KAF6155717.1"/>
    </source>
</evidence>
<dbReference type="PANTHER" id="PTHR47074:SF11">
    <property type="entry name" value="REVERSE TRANSCRIPTASE-LIKE PROTEIN"/>
    <property type="match status" value="1"/>
</dbReference>
<protein>
    <recommendedName>
        <fullName evidence="1">RNase H type-1 domain-containing protein</fullName>
    </recommendedName>
</protein>
<organism evidence="2 3">
    <name type="scientific">Kingdonia uniflora</name>
    <dbReference type="NCBI Taxonomy" id="39325"/>
    <lineage>
        <taxon>Eukaryota</taxon>
        <taxon>Viridiplantae</taxon>
        <taxon>Streptophyta</taxon>
        <taxon>Embryophyta</taxon>
        <taxon>Tracheophyta</taxon>
        <taxon>Spermatophyta</taxon>
        <taxon>Magnoliopsida</taxon>
        <taxon>Ranunculales</taxon>
        <taxon>Circaeasteraceae</taxon>
        <taxon>Kingdonia</taxon>
    </lineage>
</organism>
<dbReference type="AlphaFoldDB" id="A0A7J7MLJ9"/>